<keyword evidence="4" id="KW-1185">Reference proteome</keyword>
<evidence type="ECO:0000313" key="3">
    <source>
        <dbReference type="EMBL" id="GME67839.1"/>
    </source>
</evidence>
<sequence length="923" mass="106867">MKRKYSSPERNNSESSTTPTAASGSVTMSGESATPEGDRTSCLVKNENMGMLKLKSEGERLIPGEATEYDEYDTDGNIPSDDDDDDDYDTGNYRRLLAESDDSSNDDLTEQQADEAYERLIESGTENPDAMVKREDSEAIFKQDSPRKRIKPRSLKLSRNLINIKEENANTLQPLNESSITPNESPFSLDDDSSYVPSSKPSPDTGSISQDTDVALATNENYEIGRSLKKRRYGTEEGFDIELQQLLEQSDELEQEEIMKSSETLFRYNNAHLDKHRYKVKVNKNYRLFFETEADKFFNFRNEPFGAIKGKDLDSTYVIADPDFNPKHFKESNIEDEYKSIPSAYWTLNEKELFFSLLSRFSIHRLDAIAENMKTKSKLEILAYYQLLKWKSKKLKLHSTRFLSSVGMNEIPIAYEMSEYYIAAEECLATRLRRYLSKREVEKEKLVKDAIKNKIIPERHKDISSNFLDLINIDNCYDLTKSLYYCTGLGHFGHRPPVRPLADDIKSELTSIAVKFTRSILSEILKNEYYRDVIHNNFIENDYLVDINRVSTISEQMITDALLDLNSRRPSKLKDYWRDIIPRLELKKHHFSEGDHAEASKVGINLSNISGLDPRILGSFHQKWKPKYVTTHNVNKQTSTNQQLLTSVLDRQDYEKIKADIKRLDEKNSLPVLENSGMVTKIDDSFYFSKWQHQTYNKGGDESKKLGRKNLKDTDPSRKPVDTDSSYETESDSDMDIDSNLDLLADLRSSVANPISIESMDKRSNSERSSTPRPDEIQITFNRQENDTNESLVPNPTPRGRRPFDDVYYVVDEREHRAEKLFLLESKLLERQDYQNSVKYENILLNWYSSFKKTVTNTDKLVEFYMNFTEDMNIFDIPTNSNSSRAGVYEENDHFSVPKFDDITDEMILMHNYDFAEYFSKKK</sequence>
<dbReference type="PANTHER" id="PTHR28079:SF1">
    <property type="entry name" value="RNA POLYMERASE I-SPECIFIC TRANSCRIPTION INITIATION FACTOR RRN5"/>
    <property type="match status" value="1"/>
</dbReference>
<feature type="compositionally biased region" description="Polar residues" evidence="2">
    <location>
        <begin position="8"/>
        <end position="32"/>
    </location>
</feature>
<name>A0A9W6SX68_CANBO</name>
<feature type="compositionally biased region" description="Polar residues" evidence="2">
    <location>
        <begin position="173"/>
        <end position="186"/>
    </location>
</feature>
<feature type="compositionally biased region" description="Acidic residues" evidence="2">
    <location>
        <begin position="99"/>
        <end position="115"/>
    </location>
</feature>
<proteinExistence type="predicted"/>
<evidence type="ECO:0000256" key="1">
    <source>
        <dbReference type="SAM" id="Coils"/>
    </source>
</evidence>
<feature type="compositionally biased region" description="Basic and acidic residues" evidence="2">
    <location>
        <begin position="699"/>
        <end position="722"/>
    </location>
</feature>
<dbReference type="PANTHER" id="PTHR28079">
    <property type="entry name" value="RNA POLYMERASE I-SPECIFIC TRANSCRIPTION INITIATION FACTOR RRN5"/>
    <property type="match status" value="1"/>
</dbReference>
<dbReference type="GO" id="GO:0000182">
    <property type="term" value="F:rDNA binding"/>
    <property type="evidence" value="ECO:0007669"/>
    <property type="project" value="TreeGrafter"/>
</dbReference>
<comment type="caution">
    <text evidence="3">The sequence shown here is derived from an EMBL/GenBank/DDBJ whole genome shotgun (WGS) entry which is preliminary data.</text>
</comment>
<protein>
    <submittedName>
        <fullName evidence="3">Unnamed protein product</fullName>
    </submittedName>
</protein>
<feature type="compositionally biased region" description="Polar residues" evidence="2">
    <location>
        <begin position="779"/>
        <end position="794"/>
    </location>
</feature>
<dbReference type="GO" id="GO:0000500">
    <property type="term" value="C:RNA polymerase I upstream activating factor complex"/>
    <property type="evidence" value="ECO:0007669"/>
    <property type="project" value="InterPro"/>
</dbReference>
<gene>
    <name evidence="3" type="ORF">Cboi02_000119500</name>
</gene>
<dbReference type="InterPro" id="IPR009057">
    <property type="entry name" value="Homeodomain-like_sf"/>
</dbReference>
<dbReference type="InterPro" id="IPR039601">
    <property type="entry name" value="Rrn5"/>
</dbReference>
<feature type="region of interest" description="Disordered" evidence="2">
    <location>
        <begin position="755"/>
        <end position="803"/>
    </location>
</feature>
<feature type="compositionally biased region" description="Basic and acidic residues" evidence="2">
    <location>
        <begin position="131"/>
        <end position="147"/>
    </location>
</feature>
<dbReference type="SUPFAM" id="SSF46689">
    <property type="entry name" value="Homeodomain-like"/>
    <property type="match status" value="1"/>
</dbReference>
<feature type="region of interest" description="Disordered" evidence="2">
    <location>
        <begin position="697"/>
        <end position="736"/>
    </location>
</feature>
<evidence type="ECO:0000256" key="2">
    <source>
        <dbReference type="SAM" id="MobiDB-lite"/>
    </source>
</evidence>
<dbReference type="GO" id="GO:0001181">
    <property type="term" value="F:RNA polymerase I general transcription initiation factor activity"/>
    <property type="evidence" value="ECO:0007669"/>
    <property type="project" value="TreeGrafter"/>
</dbReference>
<dbReference type="EMBL" id="BSXN01000263">
    <property type="protein sequence ID" value="GME67839.1"/>
    <property type="molecule type" value="Genomic_DNA"/>
</dbReference>
<feature type="region of interest" description="Disordered" evidence="2">
    <location>
        <begin position="173"/>
        <end position="214"/>
    </location>
</feature>
<feature type="compositionally biased region" description="Acidic residues" evidence="2">
    <location>
        <begin position="67"/>
        <end position="89"/>
    </location>
</feature>
<organism evidence="3 4">
    <name type="scientific">Candida boidinii</name>
    <name type="common">Yeast</name>
    <dbReference type="NCBI Taxonomy" id="5477"/>
    <lineage>
        <taxon>Eukaryota</taxon>
        <taxon>Fungi</taxon>
        <taxon>Dikarya</taxon>
        <taxon>Ascomycota</taxon>
        <taxon>Saccharomycotina</taxon>
        <taxon>Pichiomycetes</taxon>
        <taxon>Pichiales</taxon>
        <taxon>Pichiaceae</taxon>
        <taxon>Ogataea</taxon>
        <taxon>Ogataea/Candida clade</taxon>
    </lineage>
</organism>
<reference evidence="3" key="1">
    <citation type="submission" date="2023-04" db="EMBL/GenBank/DDBJ databases">
        <title>Candida boidinii NBRC 10035.</title>
        <authorList>
            <person name="Ichikawa N."/>
            <person name="Sato H."/>
            <person name="Tonouchi N."/>
        </authorList>
    </citation>
    <scope>NUCLEOTIDE SEQUENCE</scope>
    <source>
        <strain evidence="3">NBRC 10035</strain>
    </source>
</reference>
<evidence type="ECO:0000313" key="4">
    <source>
        <dbReference type="Proteomes" id="UP001165120"/>
    </source>
</evidence>
<dbReference type="AlphaFoldDB" id="A0A9W6SX68"/>
<feature type="compositionally biased region" description="Acidic residues" evidence="2">
    <location>
        <begin position="725"/>
        <end position="736"/>
    </location>
</feature>
<accession>A0A9W6SX68</accession>
<feature type="coiled-coil region" evidence="1">
    <location>
        <begin position="236"/>
        <end position="263"/>
    </location>
</feature>
<dbReference type="Proteomes" id="UP001165120">
    <property type="component" value="Unassembled WGS sequence"/>
</dbReference>
<keyword evidence="1" id="KW-0175">Coiled coil</keyword>
<dbReference type="GO" id="GO:0042790">
    <property type="term" value="P:nucleolar large rRNA transcription by RNA polymerase I"/>
    <property type="evidence" value="ECO:0007669"/>
    <property type="project" value="InterPro"/>
</dbReference>
<feature type="region of interest" description="Disordered" evidence="2">
    <location>
        <begin position="1"/>
        <end position="148"/>
    </location>
</feature>
<feature type="compositionally biased region" description="Polar residues" evidence="2">
    <location>
        <begin position="195"/>
        <end position="212"/>
    </location>
</feature>
<dbReference type="GO" id="GO:0006361">
    <property type="term" value="P:transcription initiation at RNA polymerase I promoter"/>
    <property type="evidence" value="ECO:0007669"/>
    <property type="project" value="TreeGrafter"/>
</dbReference>